<dbReference type="Gene3D" id="2.30.40.10">
    <property type="entry name" value="Urease, subunit C, domain 1"/>
    <property type="match status" value="1"/>
</dbReference>
<dbReference type="GeneID" id="54585111"/>
<dbReference type="RefSeq" id="XP_033690744.1">
    <property type="nucleotide sequence ID" value="XM_033831781.1"/>
</dbReference>
<dbReference type="SUPFAM" id="SSF51338">
    <property type="entry name" value="Composite domain of metallo-dependent hydrolases"/>
    <property type="match status" value="1"/>
</dbReference>
<dbReference type="PANTHER" id="PTHR43135">
    <property type="entry name" value="ALPHA-D-RIBOSE 1-METHYLPHOSPHONATE 5-TRIPHOSPHATE DIPHOSPHATASE"/>
    <property type="match status" value="1"/>
</dbReference>
<proteinExistence type="predicted"/>
<feature type="domain" description="Amidohydrolase-related" evidence="2">
    <location>
        <begin position="89"/>
        <end position="404"/>
    </location>
</feature>
<dbReference type="AlphaFoldDB" id="A0A6A6J1H6"/>
<protein>
    <recommendedName>
        <fullName evidence="2">Amidohydrolase-related domain-containing protein</fullName>
    </recommendedName>
</protein>
<dbReference type="Gene3D" id="3.30.110.90">
    <property type="entry name" value="Amidohydrolase"/>
    <property type="match status" value="1"/>
</dbReference>
<reference evidence="3" key="1">
    <citation type="journal article" date="2020" name="Stud. Mycol.">
        <title>101 Dothideomycetes genomes: a test case for predicting lifestyles and emergence of pathogens.</title>
        <authorList>
            <person name="Haridas S."/>
            <person name="Albert R."/>
            <person name="Binder M."/>
            <person name="Bloem J."/>
            <person name="Labutti K."/>
            <person name="Salamov A."/>
            <person name="Andreopoulos B."/>
            <person name="Baker S."/>
            <person name="Barry K."/>
            <person name="Bills G."/>
            <person name="Bluhm B."/>
            <person name="Cannon C."/>
            <person name="Castanera R."/>
            <person name="Culley D."/>
            <person name="Daum C."/>
            <person name="Ezra D."/>
            <person name="Gonzalez J."/>
            <person name="Henrissat B."/>
            <person name="Kuo A."/>
            <person name="Liang C."/>
            <person name="Lipzen A."/>
            <person name="Lutzoni F."/>
            <person name="Magnuson J."/>
            <person name="Mondo S."/>
            <person name="Nolan M."/>
            <person name="Ohm R."/>
            <person name="Pangilinan J."/>
            <person name="Park H.-J."/>
            <person name="Ramirez L."/>
            <person name="Alfaro M."/>
            <person name="Sun H."/>
            <person name="Tritt A."/>
            <person name="Yoshinaga Y."/>
            <person name="Zwiers L.-H."/>
            <person name="Turgeon B."/>
            <person name="Goodwin S."/>
            <person name="Spatafora J."/>
            <person name="Crous P."/>
            <person name="Grigoriev I."/>
        </authorList>
    </citation>
    <scope>NUCLEOTIDE SEQUENCE</scope>
    <source>
        <strain evidence="3">CBS 122368</strain>
    </source>
</reference>
<name>A0A6A6J1H6_9PLEO</name>
<keyword evidence="4" id="KW-1185">Reference proteome</keyword>
<evidence type="ECO:0000259" key="2">
    <source>
        <dbReference type="Pfam" id="PF01979"/>
    </source>
</evidence>
<dbReference type="InterPro" id="IPR011059">
    <property type="entry name" value="Metal-dep_hydrolase_composite"/>
</dbReference>
<evidence type="ECO:0000256" key="1">
    <source>
        <dbReference type="SAM" id="SignalP"/>
    </source>
</evidence>
<dbReference type="Gene3D" id="1.20.58.520">
    <property type="entry name" value="Amidohydrolase"/>
    <property type="match status" value="1"/>
</dbReference>
<dbReference type="PANTHER" id="PTHR43135:SF3">
    <property type="entry name" value="ALPHA-D-RIBOSE 1-METHYLPHOSPHONATE 5-TRIPHOSPHATE DIPHOSPHATASE"/>
    <property type="match status" value="1"/>
</dbReference>
<feature type="signal peptide" evidence="1">
    <location>
        <begin position="1"/>
        <end position="18"/>
    </location>
</feature>
<organism evidence="3 4">
    <name type="scientific">Trematosphaeria pertusa</name>
    <dbReference type="NCBI Taxonomy" id="390896"/>
    <lineage>
        <taxon>Eukaryota</taxon>
        <taxon>Fungi</taxon>
        <taxon>Dikarya</taxon>
        <taxon>Ascomycota</taxon>
        <taxon>Pezizomycotina</taxon>
        <taxon>Dothideomycetes</taxon>
        <taxon>Pleosporomycetidae</taxon>
        <taxon>Pleosporales</taxon>
        <taxon>Massarineae</taxon>
        <taxon>Trematosphaeriaceae</taxon>
        <taxon>Trematosphaeria</taxon>
    </lineage>
</organism>
<dbReference type="Gene3D" id="3.40.50.10910">
    <property type="entry name" value="Amidohydrolase"/>
    <property type="match status" value="1"/>
</dbReference>
<dbReference type="InterPro" id="IPR051781">
    <property type="entry name" value="Metallo-dep_Hydrolase"/>
</dbReference>
<gene>
    <name evidence="3" type="ORF">BU26DRAFT_545284</name>
</gene>
<dbReference type="Pfam" id="PF01979">
    <property type="entry name" value="Amidohydro_1"/>
    <property type="match status" value="1"/>
</dbReference>
<dbReference type="GO" id="GO:0016810">
    <property type="term" value="F:hydrolase activity, acting on carbon-nitrogen (but not peptide) bonds"/>
    <property type="evidence" value="ECO:0007669"/>
    <property type="project" value="InterPro"/>
</dbReference>
<dbReference type="OrthoDB" id="194468at2759"/>
<dbReference type="InterPro" id="IPR006680">
    <property type="entry name" value="Amidohydro-rel"/>
</dbReference>
<dbReference type="EMBL" id="ML987189">
    <property type="protein sequence ID" value="KAF2255740.1"/>
    <property type="molecule type" value="Genomic_DNA"/>
</dbReference>
<feature type="chain" id="PRO_5025341615" description="Amidohydrolase-related domain-containing protein" evidence="1">
    <location>
        <begin position="19"/>
        <end position="413"/>
    </location>
</feature>
<dbReference type="Proteomes" id="UP000800094">
    <property type="component" value="Unassembled WGS sequence"/>
</dbReference>
<dbReference type="PROSITE" id="PS51257">
    <property type="entry name" value="PROKAR_LIPOPROTEIN"/>
    <property type="match status" value="1"/>
</dbReference>
<evidence type="ECO:0000313" key="4">
    <source>
        <dbReference type="Proteomes" id="UP000800094"/>
    </source>
</evidence>
<sequence>MKFVLFLAFSVSPYLSSACLRHQSVPDRDESECYVRRGDPSPLGKTAIMNVRVFDGTCMSPPRTVIIDQEHISGCSDGVTNTIDAFEQFLIPGLIESHTHIFSIADLENMTSYGITTALNMACRNYTECALLKGHLGLAEVLTAGVPAVGPNSSHSRMLDLTPGQLIYPTSDPVELVDWAFGNNSDYFKITVETNGPSPELQTRLVHATHALGKQTMSHAADLTSYLQVIASRSNGIQHTPDDGNLSASAIRDIKHNGQFVTPTMAIFRLAFSNPAVIQFLSGSGGSKGNSSYSTVRANVAALHKAGVPILVGTDSIGTISANVSLPFGITLHEELQNLVDIGMTPAEAINAATKVPAKYHRLADRGIIAPGMRADLLLLKSNPLVNISNTLDIEAAWVGGRQVTNVTRVGIA</sequence>
<keyword evidence="1" id="KW-0732">Signal</keyword>
<accession>A0A6A6J1H6</accession>
<dbReference type="InterPro" id="IPR032466">
    <property type="entry name" value="Metal_Hydrolase"/>
</dbReference>
<evidence type="ECO:0000313" key="3">
    <source>
        <dbReference type="EMBL" id="KAF2255740.1"/>
    </source>
</evidence>
<dbReference type="SUPFAM" id="SSF51556">
    <property type="entry name" value="Metallo-dependent hydrolases"/>
    <property type="match status" value="1"/>
</dbReference>